<gene>
    <name evidence="7" type="ORF">BMF94_7083</name>
</gene>
<evidence type="ECO:0000313" key="8">
    <source>
        <dbReference type="Proteomes" id="UP000237144"/>
    </source>
</evidence>
<dbReference type="Proteomes" id="UP000237144">
    <property type="component" value="Unassembled WGS sequence"/>
</dbReference>
<name>A0A2S5AZE9_9BASI</name>
<feature type="transmembrane region" description="Helical" evidence="6">
    <location>
        <begin position="131"/>
        <end position="151"/>
    </location>
</feature>
<dbReference type="PANTHER" id="PTHR36460:SF1">
    <property type="entry name" value="UPF0132 DOMAIN PROTEIN (AFU_ORTHOLOGUE AFUA_3G10255)"/>
    <property type="match status" value="1"/>
</dbReference>
<evidence type="ECO:0000256" key="4">
    <source>
        <dbReference type="ARBA" id="ARBA00023136"/>
    </source>
</evidence>
<accession>A0A2S5AZE9</accession>
<keyword evidence="3 6" id="KW-1133">Transmembrane helix</keyword>
<feature type="region of interest" description="Disordered" evidence="5">
    <location>
        <begin position="1"/>
        <end position="42"/>
    </location>
</feature>
<evidence type="ECO:0000256" key="2">
    <source>
        <dbReference type="ARBA" id="ARBA00022692"/>
    </source>
</evidence>
<dbReference type="AlphaFoldDB" id="A0A2S5AZE9"/>
<evidence type="ECO:0000313" key="7">
    <source>
        <dbReference type="EMBL" id="POY69916.1"/>
    </source>
</evidence>
<evidence type="ECO:0000256" key="3">
    <source>
        <dbReference type="ARBA" id="ARBA00022989"/>
    </source>
</evidence>
<dbReference type="EMBL" id="PJQD01000167">
    <property type="protein sequence ID" value="POY69916.1"/>
    <property type="molecule type" value="Genomic_DNA"/>
</dbReference>
<keyword evidence="8" id="KW-1185">Reference proteome</keyword>
<reference evidence="7 8" key="1">
    <citation type="journal article" date="2018" name="Front. Microbiol.">
        <title>Prospects for Fungal Bioremediation of Acidic Radioactive Waste Sites: Characterization and Genome Sequence of Rhodotorula taiwanensis MD1149.</title>
        <authorList>
            <person name="Tkavc R."/>
            <person name="Matrosova V.Y."/>
            <person name="Grichenko O.E."/>
            <person name="Gostincar C."/>
            <person name="Volpe R.P."/>
            <person name="Klimenkova P."/>
            <person name="Gaidamakova E.K."/>
            <person name="Zhou C.E."/>
            <person name="Stewart B.J."/>
            <person name="Lyman M.G."/>
            <person name="Malfatti S.A."/>
            <person name="Rubinfeld B."/>
            <person name="Courtot M."/>
            <person name="Singh J."/>
            <person name="Dalgard C.L."/>
            <person name="Hamilton T."/>
            <person name="Frey K.G."/>
            <person name="Gunde-Cimerman N."/>
            <person name="Dugan L."/>
            <person name="Daly M.J."/>
        </authorList>
    </citation>
    <scope>NUCLEOTIDE SEQUENCE [LARGE SCALE GENOMIC DNA]</scope>
    <source>
        <strain evidence="7 8">MD1149</strain>
    </source>
</reference>
<evidence type="ECO:0000256" key="1">
    <source>
        <dbReference type="ARBA" id="ARBA00004141"/>
    </source>
</evidence>
<dbReference type="STRING" id="741276.A0A2S5AZE9"/>
<dbReference type="OrthoDB" id="5546837at2759"/>
<keyword evidence="2 6" id="KW-0812">Transmembrane</keyword>
<dbReference type="PANTHER" id="PTHR36460">
    <property type="entry name" value="UPF0132 DOMAIN PROTEIN (AFU_ORTHOLOGUE AFUA_3G10255)"/>
    <property type="match status" value="1"/>
</dbReference>
<feature type="compositionally biased region" description="Low complexity" evidence="5">
    <location>
        <begin position="32"/>
        <end position="42"/>
    </location>
</feature>
<comment type="subcellular location">
    <subcellularLocation>
        <location evidence="1">Membrane</location>
        <topology evidence="1">Multi-pass membrane protein</topology>
    </subcellularLocation>
</comment>
<feature type="transmembrane region" description="Helical" evidence="6">
    <location>
        <begin position="157"/>
        <end position="176"/>
    </location>
</feature>
<feature type="transmembrane region" description="Helical" evidence="6">
    <location>
        <begin position="100"/>
        <end position="119"/>
    </location>
</feature>
<comment type="caution">
    <text evidence="7">The sequence shown here is derived from an EMBL/GenBank/DDBJ whole genome shotgun (WGS) entry which is preliminary data.</text>
</comment>
<organism evidence="7 8">
    <name type="scientific">Rhodotorula taiwanensis</name>
    <dbReference type="NCBI Taxonomy" id="741276"/>
    <lineage>
        <taxon>Eukaryota</taxon>
        <taxon>Fungi</taxon>
        <taxon>Dikarya</taxon>
        <taxon>Basidiomycota</taxon>
        <taxon>Pucciniomycotina</taxon>
        <taxon>Microbotryomycetes</taxon>
        <taxon>Sporidiobolales</taxon>
        <taxon>Sporidiobolaceae</taxon>
        <taxon>Rhodotorula</taxon>
    </lineage>
</organism>
<evidence type="ECO:0000256" key="6">
    <source>
        <dbReference type="SAM" id="Phobius"/>
    </source>
</evidence>
<sequence length="200" mass="21338">MSSTTPLNFAPYADPPDAPSSSRWAPPPPSTTGPSGAAAPSSYHSGAAIPSYANGSTGFGSGSGATYGQTGYAPLGSSALQGGSSGVGTGFETTMYRHDWESAACYALGPFGAAFMLIFEVDNDYVRFHAYQSVLVNLLLVLFHLIFYLILGNWAQYLLVVADFAVLVLMSLRAYYDSDHLSRYKIFFIGELADGWVRAE</sequence>
<evidence type="ECO:0000256" key="5">
    <source>
        <dbReference type="SAM" id="MobiDB-lite"/>
    </source>
</evidence>
<keyword evidence="4 6" id="KW-0472">Membrane</keyword>
<protein>
    <submittedName>
        <fullName evidence="7">Uncharacterized protein</fullName>
    </submittedName>
</protein>
<proteinExistence type="predicted"/>
<dbReference type="GO" id="GO:0016020">
    <property type="term" value="C:membrane"/>
    <property type="evidence" value="ECO:0007669"/>
    <property type="project" value="UniProtKB-SubCell"/>
</dbReference>